<dbReference type="Pfam" id="PF13738">
    <property type="entry name" value="Pyr_redox_3"/>
    <property type="match status" value="1"/>
</dbReference>
<keyword evidence="1" id="KW-0560">Oxidoreductase</keyword>
<dbReference type="InterPro" id="IPR036188">
    <property type="entry name" value="FAD/NAD-bd_sf"/>
</dbReference>
<dbReference type="Proteomes" id="UP000000328">
    <property type="component" value="Chromosome"/>
</dbReference>
<dbReference type="SUPFAM" id="SSF51905">
    <property type="entry name" value="FAD/NAD(P)-binding domain"/>
    <property type="match status" value="1"/>
</dbReference>
<name>A0A0H3CZK6_AMYMU</name>
<accession>A0A0H3CZK6</accession>
<evidence type="ECO:0000313" key="2">
    <source>
        <dbReference type="EMBL" id="ADJ42711.1"/>
    </source>
</evidence>
<evidence type="ECO:0000313" key="3">
    <source>
        <dbReference type="Proteomes" id="UP000000328"/>
    </source>
</evidence>
<dbReference type="HOGENOM" id="CLU_014290_1_0_11"/>
<dbReference type="eggNOG" id="COG2072">
    <property type="taxonomic scope" value="Bacteria"/>
</dbReference>
<dbReference type="Gene3D" id="3.50.50.60">
    <property type="entry name" value="FAD/NAD(P)-binding domain"/>
    <property type="match status" value="2"/>
</dbReference>
<dbReference type="AlphaFoldDB" id="A0A0H3CZK6"/>
<dbReference type="GO" id="GO:0004497">
    <property type="term" value="F:monooxygenase activity"/>
    <property type="evidence" value="ECO:0007669"/>
    <property type="project" value="TreeGrafter"/>
</dbReference>
<dbReference type="PANTHER" id="PTHR43539:SF78">
    <property type="entry name" value="FLAVIN-CONTAINING MONOOXYGENASE"/>
    <property type="match status" value="1"/>
</dbReference>
<gene>
    <name evidence="2" type="ordered locus">AMED_0892</name>
</gene>
<dbReference type="KEGG" id="amd:AMED_0892"/>
<sequence length="523" mass="59069">MVGAEPQEVVVAEEVLDYLVVGAGPAGLQLGQHLGHAGHRYLVLEAGSAPGHFFETFPRHRTLISINKKHTGYTDPELRMRMDWNSILAEPDAGDDALLFTGYSDKLFPDAPDFLRYIADYAAKHEVNVRYDTRVTRIRREQELFVLTAGDEEFKAHRLIMATGVTKPYLPQFPGVELIDQYVDVDIDPKSFTGQRVLVLGKGNSAFETADNLIETAAVVHVGGPRPVKLAWRTHFVGHLRAYNAGILDMYQLKLQHAILDGDVREVRKDADGYHVKFSFARADEVIKEIRYDRVIGCTGFRFDASLFDEDCRPELTINDRFPAQTPDWESVNVPGLYFAGTITQVRDFKKATSAFIHGFRYGVRALTKVLNERHHDTPWPGTELPAKPDALTDAVITRINRTSALYQQFGFLGDVLVVDGDTARYLEEVPVDRVLHDPPDDAYVVTLDYGPDHDKIDPFDFVARAAQDKANDQGEGHYLHPIVRHYRRGELVATHHVTENLENEWDKEVHVEPLTAFFAREL</sequence>
<dbReference type="EMBL" id="CP002000">
    <property type="protein sequence ID" value="ADJ42711.1"/>
    <property type="molecule type" value="Genomic_DNA"/>
</dbReference>
<dbReference type="PATRIC" id="fig|749927.5.peg.920"/>
<dbReference type="InterPro" id="IPR050982">
    <property type="entry name" value="Auxin_biosynth/cation_transpt"/>
</dbReference>
<dbReference type="PRINTS" id="PR00411">
    <property type="entry name" value="PNDRDTASEI"/>
</dbReference>
<proteinExistence type="predicted"/>
<protein>
    <submittedName>
        <fullName evidence="2">FAD-dependent pyridine nucleotide-disulfide oxidoreductase</fullName>
    </submittedName>
</protein>
<organism evidence="2 3">
    <name type="scientific">Amycolatopsis mediterranei (strain U-32)</name>
    <dbReference type="NCBI Taxonomy" id="749927"/>
    <lineage>
        <taxon>Bacteria</taxon>
        <taxon>Bacillati</taxon>
        <taxon>Actinomycetota</taxon>
        <taxon>Actinomycetes</taxon>
        <taxon>Pseudonocardiales</taxon>
        <taxon>Pseudonocardiaceae</taxon>
        <taxon>Amycolatopsis</taxon>
    </lineage>
</organism>
<dbReference type="OrthoDB" id="178899at2"/>
<reference evidence="2 3" key="1">
    <citation type="journal article" date="2010" name="Cell Res.">
        <title>Complete genome sequence of the rifamycin SV-producing Amycolatopsis mediterranei U32 revealed its genetic characteristics in phylogeny and metabolism.</title>
        <authorList>
            <person name="Zhao W."/>
            <person name="Zhong Y."/>
            <person name="Yuan H."/>
            <person name="Wang J."/>
            <person name="Zheng H."/>
            <person name="Wang Y."/>
            <person name="Cen X."/>
            <person name="Xu F."/>
            <person name="Bai J."/>
            <person name="Han X."/>
            <person name="Lu G."/>
            <person name="Zhu Y."/>
            <person name="Shao Z."/>
            <person name="Yan H."/>
            <person name="Li C."/>
            <person name="Peng N."/>
            <person name="Zhang Z."/>
            <person name="Zhang Y."/>
            <person name="Lin W."/>
            <person name="Fan Y."/>
            <person name="Qin Z."/>
            <person name="Hu Y."/>
            <person name="Zhu B."/>
            <person name="Wang S."/>
            <person name="Ding X."/>
            <person name="Zhao G.P."/>
        </authorList>
    </citation>
    <scope>NUCLEOTIDE SEQUENCE [LARGE SCALE GENOMIC DNA]</scope>
    <source>
        <strain evidence="3">U-32</strain>
    </source>
</reference>
<evidence type="ECO:0000256" key="1">
    <source>
        <dbReference type="ARBA" id="ARBA00023002"/>
    </source>
</evidence>
<dbReference type="PRINTS" id="PR00368">
    <property type="entry name" value="FADPNR"/>
</dbReference>
<dbReference type="GO" id="GO:0050660">
    <property type="term" value="F:flavin adenine dinucleotide binding"/>
    <property type="evidence" value="ECO:0007669"/>
    <property type="project" value="TreeGrafter"/>
</dbReference>
<dbReference type="PANTHER" id="PTHR43539">
    <property type="entry name" value="FLAVIN-BINDING MONOOXYGENASE-LIKE PROTEIN (AFU_ORTHOLOGUE AFUA_4G09220)"/>
    <property type="match status" value="1"/>
</dbReference>